<dbReference type="Gene3D" id="3.30.160.60">
    <property type="entry name" value="Classic Zinc Finger"/>
    <property type="match status" value="4"/>
</dbReference>
<dbReference type="GO" id="GO:0000981">
    <property type="term" value="F:DNA-binding transcription factor activity, RNA polymerase II-specific"/>
    <property type="evidence" value="ECO:0007669"/>
    <property type="project" value="TreeGrafter"/>
</dbReference>
<gene>
    <name evidence="18" type="ORF">LYPA_23C006327</name>
</gene>
<dbReference type="GO" id="GO:0005634">
    <property type="term" value="C:nucleus"/>
    <property type="evidence" value="ECO:0007669"/>
    <property type="project" value="UniProtKB-SubCell"/>
</dbReference>
<evidence type="ECO:0000256" key="9">
    <source>
        <dbReference type="ARBA" id="ARBA00022843"/>
    </source>
</evidence>
<accession>A0A485P1W1</accession>
<feature type="domain" description="C2H2-type" evidence="17">
    <location>
        <begin position="469"/>
        <end position="496"/>
    </location>
</feature>
<keyword evidence="4" id="KW-1017">Isopeptide bond</keyword>
<evidence type="ECO:0000256" key="8">
    <source>
        <dbReference type="ARBA" id="ARBA00022833"/>
    </source>
</evidence>
<comment type="function">
    <text evidence="1">May be involved in transcriptional regulation.</text>
</comment>
<feature type="domain" description="C2H2-type" evidence="17">
    <location>
        <begin position="441"/>
        <end position="468"/>
    </location>
</feature>
<evidence type="ECO:0000256" key="14">
    <source>
        <dbReference type="ARBA" id="ARBA00069175"/>
    </source>
</evidence>
<dbReference type="AlphaFoldDB" id="A0A485P1W1"/>
<keyword evidence="6" id="KW-0677">Repeat</keyword>
<evidence type="ECO:0000256" key="3">
    <source>
        <dbReference type="ARBA" id="ARBA00006991"/>
    </source>
</evidence>
<comment type="subcellular location">
    <subcellularLocation>
        <location evidence="2">Nucleus</location>
    </subcellularLocation>
</comment>
<dbReference type="Pfam" id="PF00096">
    <property type="entry name" value="zf-C2H2"/>
    <property type="match status" value="3"/>
</dbReference>
<dbReference type="FunFam" id="3.30.160.60:FF:000161">
    <property type="entry name" value="Zinc finger protein 366"/>
    <property type="match status" value="1"/>
</dbReference>
<feature type="domain" description="C2H2-type" evidence="17">
    <location>
        <begin position="497"/>
        <end position="524"/>
    </location>
</feature>
<evidence type="ECO:0000256" key="16">
    <source>
        <dbReference type="SAM" id="MobiDB-lite"/>
    </source>
</evidence>
<evidence type="ECO:0000256" key="11">
    <source>
        <dbReference type="ARBA" id="ARBA00023125"/>
    </source>
</evidence>
<evidence type="ECO:0000256" key="5">
    <source>
        <dbReference type="ARBA" id="ARBA00022723"/>
    </source>
</evidence>
<evidence type="ECO:0000256" key="12">
    <source>
        <dbReference type="ARBA" id="ARBA00023163"/>
    </source>
</evidence>
<dbReference type="EMBL" id="CAAGRJ010025223">
    <property type="protein sequence ID" value="VFV37946.1"/>
    <property type="molecule type" value="Genomic_DNA"/>
</dbReference>
<dbReference type="InterPro" id="IPR013087">
    <property type="entry name" value="Znf_C2H2_type"/>
</dbReference>
<feature type="compositionally biased region" description="Pro residues" evidence="16">
    <location>
        <begin position="121"/>
        <end position="133"/>
    </location>
</feature>
<evidence type="ECO:0000256" key="4">
    <source>
        <dbReference type="ARBA" id="ARBA00022499"/>
    </source>
</evidence>
<keyword evidence="12" id="KW-0804">Transcription</keyword>
<proteinExistence type="inferred from homology"/>
<keyword evidence="11" id="KW-0238">DNA-binding</keyword>
<dbReference type="FunFam" id="3.30.160.60:FF:000451">
    <property type="entry name" value="Zinc finger protein 710"/>
    <property type="match status" value="1"/>
</dbReference>
<dbReference type="PROSITE" id="PS50157">
    <property type="entry name" value="ZINC_FINGER_C2H2_2"/>
    <property type="match status" value="4"/>
</dbReference>
<organism evidence="18 19">
    <name type="scientific">Lynx pardinus</name>
    <name type="common">Iberian lynx</name>
    <name type="synonym">Felis pardina</name>
    <dbReference type="NCBI Taxonomy" id="191816"/>
    <lineage>
        <taxon>Eukaryota</taxon>
        <taxon>Metazoa</taxon>
        <taxon>Chordata</taxon>
        <taxon>Craniata</taxon>
        <taxon>Vertebrata</taxon>
        <taxon>Euteleostomi</taxon>
        <taxon>Mammalia</taxon>
        <taxon>Eutheria</taxon>
        <taxon>Laurasiatheria</taxon>
        <taxon>Carnivora</taxon>
        <taxon>Feliformia</taxon>
        <taxon>Felidae</taxon>
        <taxon>Felinae</taxon>
        <taxon>Lynx</taxon>
    </lineage>
</organism>
<dbReference type="FunFam" id="3.30.160.60:FF:000182">
    <property type="entry name" value="zinc finger protein 366"/>
    <property type="match status" value="1"/>
</dbReference>
<dbReference type="InterPro" id="IPR036236">
    <property type="entry name" value="Znf_C2H2_sf"/>
</dbReference>
<evidence type="ECO:0000259" key="17">
    <source>
        <dbReference type="PROSITE" id="PS50157"/>
    </source>
</evidence>
<feature type="region of interest" description="Disordered" evidence="16">
    <location>
        <begin position="237"/>
        <end position="282"/>
    </location>
</feature>
<evidence type="ECO:0000256" key="10">
    <source>
        <dbReference type="ARBA" id="ARBA00023015"/>
    </source>
</evidence>
<sequence length="613" mass="66447">MEGFMDSGTQTDAVVVLSLAQAAVLGLVSENELFGATISAEAFYPDLGPELSGTAIGEPGPPGPDIYQLACNGRALEEPAEEEVLEVEAAFEKHTRAPPLSPPGRLPPYPPGPIPSLGGPLPSPSQVPSPPQGPSQGPCPRSEVPPQNLLCKVLSEGTWVAQSAEQPALARGWSRGSRVGAQNWALCHLAPEPSIVLPEPEAWPPECGFEPPYVAPLSGTQTRETVPQNTFRLKREQTRNFDPLSPAALPVPSATAPPPRGPSVQADGTRPLGSPSPSLALRLPHRFYPRSDQLHALAPSVSTAPTFPRGSLRDTPGPACVLASPVHTAVSAGVRACQAFPAPGTFSTGAEMTCRLYGSCSPPSQLVELRKCRVKKDSEAGSELSLKSRAGVRNTPRKSFHSDTMVHTHTHTHTHFQRLCPSCGPDHHPFLPTPRQGVKEFKCEVCGREFTLQANMKRHMLIHTSVRPYQCHICFKTFVQKQTLKTHMIVHSPVKPFKCKVCGKSFNRMYNLLGHMHLHAGSKPFKCPYCSSKFNLKGNLSRHMKVKHGVMDIGLDSQDPMMELTGTDPSELDSQQETEDFENAYTYAGVHSSTEASVLTEQAMKEMAYYNVL</sequence>
<dbReference type="Pfam" id="PF13912">
    <property type="entry name" value="zf-C2H2_6"/>
    <property type="match status" value="1"/>
</dbReference>
<dbReference type="PANTHER" id="PTHR46105">
    <property type="entry name" value="AGAP004733-PA"/>
    <property type="match status" value="1"/>
</dbReference>
<evidence type="ECO:0000256" key="1">
    <source>
        <dbReference type="ARBA" id="ARBA00003767"/>
    </source>
</evidence>
<keyword evidence="5" id="KW-0479">Metal-binding</keyword>
<dbReference type="GO" id="GO:0008270">
    <property type="term" value="F:zinc ion binding"/>
    <property type="evidence" value="ECO:0007669"/>
    <property type="project" value="UniProtKB-KW"/>
</dbReference>
<dbReference type="SUPFAM" id="SSF57667">
    <property type="entry name" value="beta-beta-alpha zinc fingers"/>
    <property type="match status" value="2"/>
</dbReference>
<evidence type="ECO:0000256" key="7">
    <source>
        <dbReference type="ARBA" id="ARBA00022771"/>
    </source>
</evidence>
<feature type="region of interest" description="Disordered" evidence="16">
    <location>
        <begin position="95"/>
        <end position="144"/>
    </location>
</feature>
<keyword evidence="13" id="KW-0539">Nucleus</keyword>
<keyword evidence="9" id="KW-0832">Ubl conjugation</keyword>
<dbReference type="GO" id="GO:0000978">
    <property type="term" value="F:RNA polymerase II cis-regulatory region sequence-specific DNA binding"/>
    <property type="evidence" value="ECO:0007669"/>
    <property type="project" value="TreeGrafter"/>
</dbReference>
<feature type="compositionally biased region" description="Low complexity" evidence="16">
    <location>
        <begin position="243"/>
        <end position="254"/>
    </location>
</feature>
<dbReference type="InterPro" id="IPR050457">
    <property type="entry name" value="ZnFinger_BTB_dom_contain"/>
</dbReference>
<evidence type="ECO:0000256" key="6">
    <source>
        <dbReference type="ARBA" id="ARBA00022737"/>
    </source>
</evidence>
<dbReference type="PROSITE" id="PS00028">
    <property type="entry name" value="ZINC_FINGER_C2H2_1"/>
    <property type="match status" value="4"/>
</dbReference>
<reference evidence="18 19" key="1">
    <citation type="submission" date="2019-01" db="EMBL/GenBank/DDBJ databases">
        <authorList>
            <person name="Alioto T."/>
            <person name="Alioto T."/>
        </authorList>
    </citation>
    <scope>NUCLEOTIDE SEQUENCE [LARGE SCALE GENOMIC DNA]</scope>
</reference>
<dbReference type="Proteomes" id="UP000386466">
    <property type="component" value="Unassembled WGS sequence"/>
</dbReference>
<keyword evidence="19" id="KW-1185">Reference proteome</keyword>
<dbReference type="FunFam" id="3.30.160.60:FF:000203">
    <property type="entry name" value="Zinc finger protein 366"/>
    <property type="match status" value="1"/>
</dbReference>
<comment type="similarity">
    <text evidence="3">Belongs to the krueppel C2H2-type zinc-finger protein family.</text>
</comment>
<feature type="domain" description="C2H2-type" evidence="17">
    <location>
        <begin position="525"/>
        <end position="548"/>
    </location>
</feature>
<evidence type="ECO:0000256" key="15">
    <source>
        <dbReference type="PROSITE-ProRule" id="PRU00042"/>
    </source>
</evidence>
<evidence type="ECO:0000313" key="19">
    <source>
        <dbReference type="Proteomes" id="UP000386466"/>
    </source>
</evidence>
<evidence type="ECO:0000256" key="13">
    <source>
        <dbReference type="ARBA" id="ARBA00023242"/>
    </source>
</evidence>
<keyword evidence="8" id="KW-0862">Zinc</keyword>
<evidence type="ECO:0000313" key="18">
    <source>
        <dbReference type="EMBL" id="VFV37946.1"/>
    </source>
</evidence>
<name>A0A485P1W1_LYNPA</name>
<evidence type="ECO:0000256" key="2">
    <source>
        <dbReference type="ARBA" id="ARBA00004123"/>
    </source>
</evidence>
<protein>
    <recommendedName>
        <fullName evidence="14">Zinc finger protein 710</fullName>
    </recommendedName>
</protein>
<dbReference type="PANTHER" id="PTHR46105:SF5">
    <property type="entry name" value="ZINC FINGER AND BTB DOMAIN-CONTAINING PROTEIN 44 ISOFORM X1"/>
    <property type="match status" value="1"/>
</dbReference>
<feature type="compositionally biased region" description="Pro residues" evidence="16">
    <location>
        <begin position="99"/>
        <end position="114"/>
    </location>
</feature>
<keyword evidence="7 15" id="KW-0863">Zinc-finger</keyword>
<dbReference type="SMART" id="SM00355">
    <property type="entry name" value="ZnF_C2H2"/>
    <property type="match status" value="4"/>
</dbReference>
<keyword evidence="10" id="KW-0805">Transcription regulation</keyword>